<dbReference type="EMBL" id="QRGR01000037">
    <property type="protein sequence ID" value="RDV11868.1"/>
    <property type="molecule type" value="Genomic_DNA"/>
</dbReference>
<keyword evidence="3" id="KW-1185">Reference proteome</keyword>
<keyword evidence="1" id="KW-0472">Membrane</keyword>
<keyword evidence="1" id="KW-0812">Transmembrane</keyword>
<reference evidence="3" key="1">
    <citation type="submission" date="2018-08" db="EMBL/GenBank/DDBJ databases">
        <authorList>
            <person name="Liu Z.-W."/>
            <person name="Du Z.-J."/>
        </authorList>
    </citation>
    <scope>NUCLEOTIDE SEQUENCE [LARGE SCALE GENOMIC DNA]</scope>
    <source>
        <strain evidence="3">H4X</strain>
    </source>
</reference>
<protein>
    <recommendedName>
        <fullName evidence="4">Sensor histidine kinase</fullName>
    </recommendedName>
</protein>
<dbReference type="Proteomes" id="UP000256708">
    <property type="component" value="Unassembled WGS sequence"/>
</dbReference>
<dbReference type="RefSeq" id="WP_115568034.1">
    <property type="nucleotide sequence ID" value="NZ_QRGR01000037.1"/>
</dbReference>
<proteinExistence type="predicted"/>
<accession>A0A3D8L381</accession>
<comment type="caution">
    <text evidence="2">The sequence shown here is derived from an EMBL/GenBank/DDBJ whole genome shotgun (WGS) entry which is preliminary data.</text>
</comment>
<evidence type="ECO:0000256" key="1">
    <source>
        <dbReference type="SAM" id="Phobius"/>
    </source>
</evidence>
<dbReference type="AlphaFoldDB" id="A0A3D8L381"/>
<evidence type="ECO:0000313" key="2">
    <source>
        <dbReference type="EMBL" id="RDV11868.1"/>
    </source>
</evidence>
<name>A0A3D8L381_9BACT</name>
<organism evidence="2 3">
    <name type="scientific">Pontibacter diazotrophicus</name>
    <dbReference type="NCBI Taxonomy" id="1400979"/>
    <lineage>
        <taxon>Bacteria</taxon>
        <taxon>Pseudomonadati</taxon>
        <taxon>Bacteroidota</taxon>
        <taxon>Cytophagia</taxon>
        <taxon>Cytophagales</taxon>
        <taxon>Hymenobacteraceae</taxon>
        <taxon>Pontibacter</taxon>
    </lineage>
</organism>
<evidence type="ECO:0008006" key="4">
    <source>
        <dbReference type="Google" id="ProtNLM"/>
    </source>
</evidence>
<sequence>MKPFDQLTPRQQFWRQNIVRFIIYGSFAVVLLWSMSAVIERQERANASAQNVEDTLIDFYRTHREQTDTAGMANYMKQHLSSKEYQLWLKMGDYSYYR</sequence>
<keyword evidence="1" id="KW-1133">Transmembrane helix</keyword>
<gene>
    <name evidence="2" type="ORF">DXT99_23475</name>
</gene>
<dbReference type="OrthoDB" id="853466at2"/>
<evidence type="ECO:0000313" key="3">
    <source>
        <dbReference type="Proteomes" id="UP000256708"/>
    </source>
</evidence>
<feature type="transmembrane region" description="Helical" evidence="1">
    <location>
        <begin position="21"/>
        <end position="39"/>
    </location>
</feature>